<evidence type="ECO:0000313" key="4">
    <source>
        <dbReference type="Proteomes" id="UP000218811"/>
    </source>
</evidence>
<protein>
    <recommendedName>
        <fullName evidence="2">DUF6533 domain-containing protein</fullName>
    </recommendedName>
</protein>
<keyword evidence="1" id="KW-0472">Membrane</keyword>
<keyword evidence="1" id="KW-0812">Transmembrane</keyword>
<feature type="transmembrane region" description="Helical" evidence="1">
    <location>
        <begin position="46"/>
        <end position="66"/>
    </location>
</feature>
<dbReference type="OMA" id="CHALIFI"/>
<feature type="transmembrane region" description="Helical" evidence="1">
    <location>
        <begin position="78"/>
        <end position="101"/>
    </location>
</feature>
<feature type="transmembrane region" description="Helical" evidence="1">
    <location>
        <begin position="6"/>
        <end position="25"/>
    </location>
</feature>
<dbReference type="AlphaFoldDB" id="A0A2H3JL22"/>
<feature type="transmembrane region" description="Helical" evidence="1">
    <location>
        <begin position="199"/>
        <end position="216"/>
    </location>
</feature>
<accession>A0A2H3JL22</accession>
<keyword evidence="1" id="KW-1133">Transmembrane helix</keyword>
<feature type="non-terminal residue" evidence="3">
    <location>
        <position position="257"/>
    </location>
</feature>
<feature type="transmembrane region" description="Helical" evidence="1">
    <location>
        <begin position="157"/>
        <end position="178"/>
    </location>
</feature>
<dbReference type="InterPro" id="IPR045340">
    <property type="entry name" value="DUF6533"/>
</dbReference>
<evidence type="ECO:0000256" key="1">
    <source>
        <dbReference type="SAM" id="Phobius"/>
    </source>
</evidence>
<feature type="transmembrane region" description="Helical" evidence="1">
    <location>
        <begin position="222"/>
        <end position="242"/>
    </location>
</feature>
<sequence length="257" mass="29328">MVQTLPATWYLSAVALSISLWDYLLNLQKEIYFVWRQPWSFIQAILLFNRYSAGIGIVFIAVVVWWPSHQWQTCHALIFIITVFCVINSASSQFLMLLSVYQFWDNRKQIRSALIGGFLVCFAISLAFAGLSAHQLYDSLAHAPQRYPCALPPKVGFDIGMWAGMMLFNTYVFAIMIFNALNKPRRHDSEIVSNLLQDGALVFVVCFALRLIQLITSFSEGSILISVVAWIIDSIMSFRLFLKVKTVEVAARLQWQP</sequence>
<organism evidence="3 4">
    <name type="scientific">Wolfiporia cocos (strain MD-104)</name>
    <name type="common">Brown rot fungus</name>
    <dbReference type="NCBI Taxonomy" id="742152"/>
    <lineage>
        <taxon>Eukaryota</taxon>
        <taxon>Fungi</taxon>
        <taxon>Dikarya</taxon>
        <taxon>Basidiomycota</taxon>
        <taxon>Agaricomycotina</taxon>
        <taxon>Agaricomycetes</taxon>
        <taxon>Polyporales</taxon>
        <taxon>Phaeolaceae</taxon>
        <taxon>Wolfiporia</taxon>
    </lineage>
</organism>
<gene>
    <name evidence="3" type="ORF">WOLCODRAFT_162420</name>
</gene>
<dbReference type="EMBL" id="KB468053">
    <property type="protein sequence ID" value="PCH40553.1"/>
    <property type="molecule type" value="Genomic_DNA"/>
</dbReference>
<evidence type="ECO:0000313" key="3">
    <source>
        <dbReference type="EMBL" id="PCH40553.1"/>
    </source>
</evidence>
<reference evidence="3 4" key="1">
    <citation type="journal article" date="2012" name="Science">
        <title>The Paleozoic origin of enzymatic lignin decomposition reconstructed from 31 fungal genomes.</title>
        <authorList>
            <person name="Floudas D."/>
            <person name="Binder M."/>
            <person name="Riley R."/>
            <person name="Barry K."/>
            <person name="Blanchette R.A."/>
            <person name="Henrissat B."/>
            <person name="Martinez A.T."/>
            <person name="Otillar R."/>
            <person name="Spatafora J.W."/>
            <person name="Yadav J.S."/>
            <person name="Aerts A."/>
            <person name="Benoit I."/>
            <person name="Boyd A."/>
            <person name="Carlson A."/>
            <person name="Copeland A."/>
            <person name="Coutinho P.M."/>
            <person name="de Vries R.P."/>
            <person name="Ferreira P."/>
            <person name="Findley K."/>
            <person name="Foster B."/>
            <person name="Gaskell J."/>
            <person name="Glotzer D."/>
            <person name="Gorecki P."/>
            <person name="Heitman J."/>
            <person name="Hesse C."/>
            <person name="Hori C."/>
            <person name="Igarashi K."/>
            <person name="Jurgens J.A."/>
            <person name="Kallen N."/>
            <person name="Kersten P."/>
            <person name="Kohler A."/>
            <person name="Kuees U."/>
            <person name="Kumar T.K.A."/>
            <person name="Kuo A."/>
            <person name="LaButti K."/>
            <person name="Larrondo L.F."/>
            <person name="Lindquist E."/>
            <person name="Ling A."/>
            <person name="Lombard V."/>
            <person name="Lucas S."/>
            <person name="Lundell T."/>
            <person name="Martin R."/>
            <person name="McLaughlin D.J."/>
            <person name="Morgenstern I."/>
            <person name="Morin E."/>
            <person name="Murat C."/>
            <person name="Nagy L.G."/>
            <person name="Nolan M."/>
            <person name="Ohm R.A."/>
            <person name="Patyshakuliyeva A."/>
            <person name="Rokas A."/>
            <person name="Ruiz-Duenas F.J."/>
            <person name="Sabat G."/>
            <person name="Salamov A."/>
            <person name="Samejima M."/>
            <person name="Schmutz J."/>
            <person name="Slot J.C."/>
            <person name="St John F."/>
            <person name="Stenlid J."/>
            <person name="Sun H."/>
            <person name="Sun S."/>
            <person name="Syed K."/>
            <person name="Tsang A."/>
            <person name="Wiebenga A."/>
            <person name="Young D."/>
            <person name="Pisabarro A."/>
            <person name="Eastwood D.C."/>
            <person name="Martin F."/>
            <person name="Cullen D."/>
            <person name="Grigoriev I.V."/>
            <person name="Hibbett D.S."/>
        </authorList>
    </citation>
    <scope>NUCLEOTIDE SEQUENCE [LARGE SCALE GENOMIC DNA]</scope>
    <source>
        <strain evidence="3 4">MD-104</strain>
    </source>
</reference>
<dbReference type="OrthoDB" id="3251775at2759"/>
<feature type="domain" description="DUF6533" evidence="2">
    <location>
        <begin position="10"/>
        <end position="52"/>
    </location>
</feature>
<proteinExistence type="predicted"/>
<feature type="transmembrane region" description="Helical" evidence="1">
    <location>
        <begin position="113"/>
        <end position="137"/>
    </location>
</feature>
<keyword evidence="4" id="KW-1185">Reference proteome</keyword>
<dbReference type="Pfam" id="PF20151">
    <property type="entry name" value="DUF6533"/>
    <property type="match status" value="1"/>
</dbReference>
<name>A0A2H3JL22_WOLCO</name>
<dbReference type="Proteomes" id="UP000218811">
    <property type="component" value="Unassembled WGS sequence"/>
</dbReference>
<evidence type="ECO:0000259" key="2">
    <source>
        <dbReference type="Pfam" id="PF20151"/>
    </source>
</evidence>